<dbReference type="Proteomes" id="UP001157006">
    <property type="component" value="Chromosome 2"/>
</dbReference>
<dbReference type="EMBL" id="OX451737">
    <property type="protein sequence ID" value="CAI8598998.1"/>
    <property type="molecule type" value="Genomic_DNA"/>
</dbReference>
<reference evidence="1 2" key="1">
    <citation type="submission" date="2023-01" db="EMBL/GenBank/DDBJ databases">
        <authorList>
            <person name="Kreplak J."/>
        </authorList>
    </citation>
    <scope>NUCLEOTIDE SEQUENCE [LARGE SCALE GENOMIC DNA]</scope>
</reference>
<evidence type="ECO:0000313" key="1">
    <source>
        <dbReference type="EMBL" id="CAI8598998.1"/>
    </source>
</evidence>
<accession>A0AAV0ZPL6</accession>
<name>A0AAV0ZPL6_VICFA</name>
<organism evidence="1 2">
    <name type="scientific">Vicia faba</name>
    <name type="common">Broad bean</name>
    <name type="synonym">Faba vulgaris</name>
    <dbReference type="NCBI Taxonomy" id="3906"/>
    <lineage>
        <taxon>Eukaryota</taxon>
        <taxon>Viridiplantae</taxon>
        <taxon>Streptophyta</taxon>
        <taxon>Embryophyta</taxon>
        <taxon>Tracheophyta</taxon>
        <taxon>Spermatophyta</taxon>
        <taxon>Magnoliopsida</taxon>
        <taxon>eudicotyledons</taxon>
        <taxon>Gunneridae</taxon>
        <taxon>Pentapetalae</taxon>
        <taxon>rosids</taxon>
        <taxon>fabids</taxon>
        <taxon>Fabales</taxon>
        <taxon>Fabaceae</taxon>
        <taxon>Papilionoideae</taxon>
        <taxon>50 kb inversion clade</taxon>
        <taxon>NPAAA clade</taxon>
        <taxon>Hologalegina</taxon>
        <taxon>IRL clade</taxon>
        <taxon>Fabeae</taxon>
        <taxon>Vicia</taxon>
    </lineage>
</organism>
<keyword evidence="2" id="KW-1185">Reference proteome</keyword>
<sequence>MGPASPFPCLSRAFVFPKVFLYFSRTTMANLGNELVNATYEFDSDESLSFVGFENPDYMDIFYGVDPPIQSLDVPIGSCGLGLDSWNDNDDFVAR</sequence>
<evidence type="ECO:0000313" key="2">
    <source>
        <dbReference type="Proteomes" id="UP001157006"/>
    </source>
</evidence>
<protein>
    <submittedName>
        <fullName evidence="1">Uncharacterized protein</fullName>
    </submittedName>
</protein>
<gene>
    <name evidence="1" type="ORF">VFH_II154680</name>
</gene>
<proteinExistence type="predicted"/>
<dbReference type="AlphaFoldDB" id="A0AAV0ZPL6"/>